<keyword evidence="3" id="KW-1185">Reference proteome</keyword>
<accession>A0A265V0B0</accession>
<keyword evidence="1" id="KW-0812">Transmembrane</keyword>
<feature type="transmembrane region" description="Helical" evidence="1">
    <location>
        <begin position="12"/>
        <end position="31"/>
    </location>
</feature>
<evidence type="ECO:0008006" key="4">
    <source>
        <dbReference type="Google" id="ProtNLM"/>
    </source>
</evidence>
<reference evidence="2 3" key="1">
    <citation type="submission" date="2017-05" db="EMBL/GenBank/DDBJ databases">
        <title>The draft genome sequence of Idiomarina salinarum WNB302.</title>
        <authorList>
            <person name="Sun Y."/>
            <person name="Chen B."/>
            <person name="Du Z."/>
        </authorList>
    </citation>
    <scope>NUCLEOTIDE SEQUENCE [LARGE SCALE GENOMIC DNA]</scope>
    <source>
        <strain evidence="2 3">WNB302</strain>
    </source>
</reference>
<dbReference type="Proteomes" id="UP000216840">
    <property type="component" value="Unassembled WGS sequence"/>
</dbReference>
<evidence type="ECO:0000313" key="2">
    <source>
        <dbReference type="EMBL" id="OZV70985.1"/>
    </source>
</evidence>
<evidence type="ECO:0000256" key="1">
    <source>
        <dbReference type="SAM" id="Phobius"/>
    </source>
</evidence>
<evidence type="ECO:0000313" key="3">
    <source>
        <dbReference type="Proteomes" id="UP000216840"/>
    </source>
</evidence>
<gene>
    <name evidence="2" type="ORF">CA834_02400</name>
</gene>
<protein>
    <recommendedName>
        <fullName evidence="4">50S ribosomal protein L27</fullName>
    </recommendedName>
</protein>
<feature type="transmembrane region" description="Helical" evidence="1">
    <location>
        <begin position="84"/>
        <end position="104"/>
    </location>
</feature>
<comment type="caution">
    <text evidence="2">The sequence shown here is derived from an EMBL/GenBank/DDBJ whole genome shotgun (WGS) entry which is preliminary data.</text>
</comment>
<feature type="transmembrane region" description="Helical" evidence="1">
    <location>
        <begin position="125"/>
        <end position="144"/>
    </location>
</feature>
<name>A0A265V0B0_9FLAO</name>
<feature type="transmembrane region" description="Helical" evidence="1">
    <location>
        <begin position="43"/>
        <end position="64"/>
    </location>
</feature>
<keyword evidence="1" id="KW-0472">Membrane</keyword>
<proteinExistence type="predicted"/>
<organism evidence="2 3">
    <name type="scientific">Winogradskyella aurantia</name>
    <dbReference type="NCBI Taxonomy" id="1915063"/>
    <lineage>
        <taxon>Bacteria</taxon>
        <taxon>Pseudomonadati</taxon>
        <taxon>Bacteroidota</taxon>
        <taxon>Flavobacteriia</taxon>
        <taxon>Flavobacteriales</taxon>
        <taxon>Flavobacteriaceae</taxon>
        <taxon>Winogradskyella</taxon>
    </lineage>
</organism>
<dbReference type="OrthoDB" id="329514at2"/>
<dbReference type="AlphaFoldDB" id="A0A265V0B0"/>
<dbReference type="RefSeq" id="WP_094967059.1">
    <property type="nucleotide sequence ID" value="NZ_NGJN01000001.1"/>
</dbReference>
<keyword evidence="1" id="KW-1133">Transmembrane helix</keyword>
<dbReference type="EMBL" id="NGJN01000001">
    <property type="protein sequence ID" value="OZV70985.1"/>
    <property type="molecule type" value="Genomic_DNA"/>
</dbReference>
<sequence length="146" mass="16747">METLQFIHSYWAYLVLVVLVLATFNALIKFFGNKEFDAKDFRISLFALITMHIQLLIGIILYFTKDYFTTIEQVGGMGEVMKNSALRNLIVEHPTTMIVAVALVTIGYSKHKKKLVSKAKFKKLALFYTLSLILVLAKIPWNLWLS</sequence>